<dbReference type="Gene3D" id="1.10.8.270">
    <property type="entry name" value="putative rabgap domain of human tbc1 domain family member 14 like domains"/>
    <property type="match status" value="1"/>
</dbReference>
<gene>
    <name evidence="3" type="ORF">CAUPRSCDRAFT_3679</name>
</gene>
<evidence type="ECO:0000313" key="3">
    <source>
        <dbReference type="EMBL" id="RKO95915.1"/>
    </source>
</evidence>
<evidence type="ECO:0000256" key="1">
    <source>
        <dbReference type="ARBA" id="ARBA00022468"/>
    </source>
</evidence>
<dbReference type="InterPro" id="IPR035969">
    <property type="entry name" value="Rab-GAP_TBC_sf"/>
</dbReference>
<feature type="domain" description="Rab-GAP TBC" evidence="2">
    <location>
        <begin position="39"/>
        <end position="159"/>
    </location>
</feature>
<dbReference type="GO" id="GO:0005096">
    <property type="term" value="F:GTPase activator activity"/>
    <property type="evidence" value="ECO:0007669"/>
    <property type="project" value="UniProtKB-KW"/>
</dbReference>
<dbReference type="Pfam" id="PF00566">
    <property type="entry name" value="RabGAP-TBC"/>
    <property type="match status" value="1"/>
</dbReference>
<accession>A0A4P9WU05</accession>
<name>A0A4P9WU05_9FUNG</name>
<dbReference type="GO" id="GO:0005737">
    <property type="term" value="C:cytoplasm"/>
    <property type="evidence" value="ECO:0007669"/>
    <property type="project" value="UniProtKB-ARBA"/>
</dbReference>
<protein>
    <submittedName>
        <fullName evidence="3">RabGAP/TBC</fullName>
    </submittedName>
</protein>
<dbReference type="Proteomes" id="UP000268535">
    <property type="component" value="Unassembled WGS sequence"/>
</dbReference>
<keyword evidence="1" id="KW-0343">GTPase activation</keyword>
<proteinExistence type="predicted"/>
<dbReference type="EMBL" id="ML010682">
    <property type="protein sequence ID" value="RKO95915.1"/>
    <property type="molecule type" value="Genomic_DNA"/>
</dbReference>
<dbReference type="InterPro" id="IPR000195">
    <property type="entry name" value="Rab-GAP-TBC_dom"/>
</dbReference>
<reference evidence="4" key="1">
    <citation type="journal article" date="2018" name="Nat. Microbiol.">
        <title>Leveraging single-cell genomics to expand the fungal tree of life.</title>
        <authorList>
            <person name="Ahrendt S.R."/>
            <person name="Quandt C.A."/>
            <person name="Ciobanu D."/>
            <person name="Clum A."/>
            <person name="Salamov A."/>
            <person name="Andreopoulos B."/>
            <person name="Cheng J.F."/>
            <person name="Woyke T."/>
            <person name="Pelin A."/>
            <person name="Henrissat B."/>
            <person name="Reynolds N.K."/>
            <person name="Benny G.L."/>
            <person name="Smith M.E."/>
            <person name="James T.Y."/>
            <person name="Grigoriev I.V."/>
        </authorList>
    </citation>
    <scope>NUCLEOTIDE SEQUENCE [LARGE SCALE GENOMIC DNA]</scope>
    <source>
        <strain evidence="4">ATCC 52028</strain>
    </source>
</reference>
<feature type="non-terminal residue" evidence="3">
    <location>
        <position position="1"/>
    </location>
</feature>
<organism evidence="3 4">
    <name type="scientific">Caulochytrium protostelioides</name>
    <dbReference type="NCBI Taxonomy" id="1555241"/>
    <lineage>
        <taxon>Eukaryota</taxon>
        <taxon>Fungi</taxon>
        <taxon>Fungi incertae sedis</taxon>
        <taxon>Chytridiomycota</taxon>
        <taxon>Chytridiomycota incertae sedis</taxon>
        <taxon>Chytridiomycetes</taxon>
        <taxon>Caulochytriales</taxon>
        <taxon>Caulochytriaceae</taxon>
        <taxon>Caulochytrium</taxon>
    </lineage>
</organism>
<dbReference type="AlphaFoldDB" id="A0A4P9WU05"/>
<dbReference type="SUPFAM" id="SSF47923">
    <property type="entry name" value="Ypt/Rab-GAP domain of gyp1p"/>
    <property type="match status" value="1"/>
</dbReference>
<feature type="non-terminal residue" evidence="3">
    <location>
        <position position="162"/>
    </location>
</feature>
<dbReference type="FunFam" id="1.10.8.270:FF:000011">
    <property type="entry name" value="TBC1 domain family member 5"/>
    <property type="match status" value="1"/>
</dbReference>
<evidence type="ECO:0000259" key="2">
    <source>
        <dbReference type="Pfam" id="PF00566"/>
    </source>
</evidence>
<sequence>ASSSSVAHPLMPPSLSPPILAEAEANHPLSLASDSPWTQYHEDAALRQTIRMDVERSFPESAFFRDEAVQAAMTTILLVWCRHAPTASDTAGPPVCAPRAYRQGMHELLGPLYWAVASDARRCDRNDQERHEASLILDPEYIEHDAYTLFEQLMVFVEDWYD</sequence>
<evidence type="ECO:0000313" key="4">
    <source>
        <dbReference type="Proteomes" id="UP000268535"/>
    </source>
</evidence>